<dbReference type="Pfam" id="PF02514">
    <property type="entry name" value="CobN-Mg_chel"/>
    <property type="match status" value="1"/>
</dbReference>
<evidence type="ECO:0000313" key="5">
    <source>
        <dbReference type="EMBL" id="NGZ84111.1"/>
    </source>
</evidence>
<feature type="transmembrane region" description="Helical" evidence="2">
    <location>
        <begin position="1328"/>
        <end position="1347"/>
    </location>
</feature>
<reference evidence="6" key="1">
    <citation type="submission" date="2023-07" db="EMBL/GenBank/DDBJ databases">
        <title>Duganella aceri sp. nov., isolated from tree sap.</title>
        <authorList>
            <person name="Kim I.S."/>
        </authorList>
    </citation>
    <scope>NUCLEOTIDE SEQUENCE [LARGE SCALE GENOMIC DNA]</scope>
    <source>
        <strain evidence="6">SAP-35</strain>
    </source>
</reference>
<feature type="signal peptide" evidence="3">
    <location>
        <begin position="1"/>
        <end position="27"/>
    </location>
</feature>
<evidence type="ECO:0000313" key="6">
    <source>
        <dbReference type="Proteomes" id="UP000666369"/>
    </source>
</evidence>
<gene>
    <name evidence="5" type="ORF">GW587_07565</name>
</gene>
<evidence type="ECO:0000256" key="1">
    <source>
        <dbReference type="SAM" id="MobiDB-lite"/>
    </source>
</evidence>
<keyword evidence="2" id="KW-0812">Transmembrane</keyword>
<dbReference type="InterPro" id="IPR003672">
    <property type="entry name" value="CobN/Mg_chltase"/>
</dbReference>
<feature type="domain" description="CobN/magnesium chelatase" evidence="4">
    <location>
        <begin position="134"/>
        <end position="739"/>
    </location>
</feature>
<keyword evidence="2" id="KW-0472">Membrane</keyword>
<proteinExistence type="predicted"/>
<evidence type="ECO:0000259" key="4">
    <source>
        <dbReference type="Pfam" id="PF02514"/>
    </source>
</evidence>
<feature type="compositionally biased region" description="Low complexity" evidence="1">
    <location>
        <begin position="1261"/>
        <end position="1276"/>
    </location>
</feature>
<dbReference type="PANTHER" id="PTHR44119">
    <property type="entry name" value="MAGNESIUM-CHELATASE SUBUNIT CHLH, CHLOROPLASTIC"/>
    <property type="match status" value="1"/>
</dbReference>
<dbReference type="Proteomes" id="UP000666369">
    <property type="component" value="Unassembled WGS sequence"/>
</dbReference>
<dbReference type="PANTHER" id="PTHR44119:SF4">
    <property type="entry name" value="AEROBIC COBALTOCHELATASE SUBUNIT COBN"/>
    <property type="match status" value="1"/>
</dbReference>
<keyword evidence="3" id="KW-0732">Signal</keyword>
<evidence type="ECO:0000256" key="2">
    <source>
        <dbReference type="SAM" id="Phobius"/>
    </source>
</evidence>
<dbReference type="CDD" id="cd10150">
    <property type="entry name" value="CobN_like"/>
    <property type="match status" value="1"/>
</dbReference>
<dbReference type="RefSeq" id="WP_166100643.1">
    <property type="nucleotide sequence ID" value="NZ_JAADJT010000003.1"/>
</dbReference>
<accession>A0ABX0FHS4</accession>
<keyword evidence="6" id="KW-1185">Reference proteome</keyword>
<evidence type="ECO:0000256" key="3">
    <source>
        <dbReference type="SAM" id="SignalP"/>
    </source>
</evidence>
<name>A0ABX0FHS4_9BURK</name>
<protein>
    <submittedName>
        <fullName evidence="5">Cobaltochelatase subunit CobN</fullName>
    </submittedName>
</protein>
<sequence>MYRNKLWVLAALLVSLCVGGYVQSAQAPRTLALMLGDVESRPTVLAVRGLQAELKALNVAVRIIPANGLTPADRTALSSADVAIINAKGRQAMTGLSAELQALQAGRKPVFAVGGAIDDAMREQGVRDDATIQAYHREGGVENMGNLLRYVLRQNFGSKVDVAPVHAMPEVGLYDVSANRTVATWDEYVKGYARHKPGAPWIAVPFYRASLVAGQTLPLAAIVARLEASGYNAVPVFGYPYDTPLRLLLDENGKSRVDLIVALGMKVGGTANTGAILDKIGVPAINAITLSQQTLAQWQESPIGLDIIERTWQLAGAEVAGLIQPTVVASRERISDAQTGLAYVEETPIAERIERLNERVAAWLALRQKANGDKNIAMIYFNYPHGSETIGAAYLNVLPESLWQIVQRLKREGYSTGAGDAEALPSTQDALQGEIQQWGNYPGKSKGDYMAGLKHLAESGQALLVPLSDYQQWFAKLPQPLRASIEKSWGVPEKAPVLWRDAKGEAFFVYPARRFGNVLMAPQPGRAWEQNLEKLHNEVSMPPSHEYIAFYLWLQKDFKANAVMHIGTHGTQEWLTGKEAGLSESDPTEALIGAMPNIYPYVMDDVGEGIQAKRRGMATIIDHMTPPFDVAGLNPDLRELGALLNDYRVAEQKSPLLARSHLLAINRLAAKSGVLKDMKKSELKSEADMEGLEEYLDDTGGKLTPFGLHTFGVAPAPEQRNATARAVVSLDSTSTAEQKAKRIAQLEADIERSADLELERLMQALSGRYIPTGASADLVRNPDALPTGRNFFGLDPSRIPSKTTYEAGAKLAQQLVDDYRKRHGAYPTKLSMNLWGVETSRHEGIMEAQAMSLMGVRPTWDERGRVTGVEPLTRKQLGRPRVDVTLISSGLFRDLFGNLLTLMDQAAQLAQRQDDEGGNVMAEHSRKTAIALAAKGIGADEAQRMASVRIFGLPSGAYGTQIEKLIPLTNAWQNEKEVADVFINRMSHPFGAGYWGDDKANPTQRRELFKQAISGSQIALHSRSSNLFATLDNDDFFQYLGGTAMAIRSVDGKTPEVMVSDLSNPRKPGHKTLEQYMGQEMQSRYLNPRWADSMLKQGYSGARYINRVVDYLWAWQVTVPEVVDSTKWQRMYDTYVEDRHGLKVRERFANSGNLRAFQAMTDRMLSAIERGYWKPSDAVRSKLTQTNAQAIKDAGVSCSADSCSKATLKIAPQFNPEFAPNVGTNTAIAHGAAAASRVGGGAPNPQAAQAAAQNAVAQLQALQAKAQDQAQSQPQDQPRDQPPSARPPQAKAKPAEPAPKLKADAADAKVDGFEMQTLTNLTPVQKTVGTLALLALAAALVGVGYVGRRNKLRKLKGFL</sequence>
<comment type="caution">
    <text evidence="5">The sequence shown here is derived from an EMBL/GenBank/DDBJ whole genome shotgun (WGS) entry which is preliminary data.</text>
</comment>
<keyword evidence="2" id="KW-1133">Transmembrane helix</keyword>
<feature type="region of interest" description="Disordered" evidence="1">
    <location>
        <begin position="1261"/>
        <end position="1304"/>
    </location>
</feature>
<feature type="chain" id="PRO_5047307719" evidence="3">
    <location>
        <begin position="28"/>
        <end position="1359"/>
    </location>
</feature>
<organism evidence="5 6">
    <name type="scientific">Duganella aceris</name>
    <dbReference type="NCBI Taxonomy" id="2703883"/>
    <lineage>
        <taxon>Bacteria</taxon>
        <taxon>Pseudomonadati</taxon>
        <taxon>Pseudomonadota</taxon>
        <taxon>Betaproteobacteria</taxon>
        <taxon>Burkholderiales</taxon>
        <taxon>Oxalobacteraceae</taxon>
        <taxon>Telluria group</taxon>
        <taxon>Duganella</taxon>
    </lineage>
</organism>
<dbReference type="EMBL" id="JAADJT010000003">
    <property type="protein sequence ID" value="NGZ84111.1"/>
    <property type="molecule type" value="Genomic_DNA"/>
</dbReference>